<feature type="domain" description="Peptidase M24" evidence="1">
    <location>
        <begin position="146"/>
        <end position="379"/>
    </location>
</feature>
<dbReference type="InterPro" id="IPR000587">
    <property type="entry name" value="Creatinase_N"/>
</dbReference>
<dbReference type="PANTHER" id="PTHR46112:SF2">
    <property type="entry name" value="XAA-PRO AMINOPEPTIDASE P-RELATED"/>
    <property type="match status" value="1"/>
</dbReference>
<feature type="domain" description="Creatinase N-terminal" evidence="2">
    <location>
        <begin position="12"/>
        <end position="137"/>
    </location>
</feature>
<accession>A0ABX8J5E7</accession>
<proteinExistence type="predicted"/>
<reference evidence="3 4" key="1">
    <citation type="submission" date="2021-06" db="EMBL/GenBank/DDBJ databases">
        <title>Gemonas diversity in paddy soil.</title>
        <authorList>
            <person name="Liu G."/>
        </authorList>
    </citation>
    <scope>NUCLEOTIDE SEQUENCE [LARGE SCALE GENOMIC DNA]</scope>
    <source>
        <strain evidence="3 4">RG10</strain>
    </source>
</reference>
<name>A0ABX8J5E7_9BACT</name>
<dbReference type="Pfam" id="PF00557">
    <property type="entry name" value="Peptidase_M24"/>
    <property type="match status" value="1"/>
</dbReference>
<protein>
    <submittedName>
        <fullName evidence="3">Xaa-Pro peptidase family protein</fullName>
    </submittedName>
</protein>
<organism evidence="3 4">
    <name type="scientific">Geomonas oryzisoli</name>
    <dbReference type="NCBI Taxonomy" id="2847992"/>
    <lineage>
        <taxon>Bacteria</taxon>
        <taxon>Pseudomonadati</taxon>
        <taxon>Thermodesulfobacteriota</taxon>
        <taxon>Desulfuromonadia</taxon>
        <taxon>Geobacterales</taxon>
        <taxon>Geobacteraceae</taxon>
        <taxon>Geomonas</taxon>
    </lineage>
</organism>
<dbReference type="CDD" id="cd01066">
    <property type="entry name" value="APP_MetAP"/>
    <property type="match status" value="1"/>
</dbReference>
<evidence type="ECO:0000259" key="1">
    <source>
        <dbReference type="Pfam" id="PF00557"/>
    </source>
</evidence>
<evidence type="ECO:0000313" key="4">
    <source>
        <dbReference type="Proteomes" id="UP000683557"/>
    </source>
</evidence>
<dbReference type="Proteomes" id="UP000683557">
    <property type="component" value="Chromosome"/>
</dbReference>
<evidence type="ECO:0000313" key="3">
    <source>
        <dbReference type="EMBL" id="QWV91932.1"/>
    </source>
</evidence>
<sequence>MRLTPKNELEYRYRKLQVEMAAAGMDAVLMVQNADLFYFTGTVQTGVLYVPASGAPLYLVRRDFMRARMESGLAHVVPLPSLNQLAGLLTEHGHPLPQRLGLELDVLPVNLYQKYLSLFPNAQALDASPAIRRVRMIKSHYEIHILQDAGTQADKMYRRATEVIREGMSEVELASELERVGRQEGHQSYVRMRAFNGELSAVQVLAGADGAAPACTNTALGGMGLTPAFGHGASYNRIRRDEPIIVDLASCYDGYLADQTRVFAIGSVSDRMRRGYDDMLRVEELMVELAVEGASWGGIYDACVDLARRMGYAEHFMGTAGNQISFIGHGLGIEIDEYPFIAKGFADETLQVGMAFAFEPKLVFPGEGAVGIENSFYLSEQGLKRLTFSSQELVLL</sequence>
<dbReference type="InterPro" id="IPR050659">
    <property type="entry name" value="Peptidase_M24B"/>
</dbReference>
<evidence type="ECO:0000259" key="2">
    <source>
        <dbReference type="Pfam" id="PF01321"/>
    </source>
</evidence>
<keyword evidence="4" id="KW-1185">Reference proteome</keyword>
<dbReference type="RefSeq" id="WP_216798758.1">
    <property type="nucleotide sequence ID" value="NZ_CP076723.1"/>
</dbReference>
<gene>
    <name evidence="3" type="ORF">KP004_11900</name>
</gene>
<dbReference type="InterPro" id="IPR000994">
    <property type="entry name" value="Pept_M24"/>
</dbReference>
<dbReference type="PANTHER" id="PTHR46112">
    <property type="entry name" value="AMINOPEPTIDASE"/>
    <property type="match status" value="1"/>
</dbReference>
<dbReference type="Pfam" id="PF01321">
    <property type="entry name" value="Creatinase_N"/>
    <property type="match status" value="1"/>
</dbReference>
<dbReference type="EMBL" id="CP076723">
    <property type="protein sequence ID" value="QWV91932.1"/>
    <property type="molecule type" value="Genomic_DNA"/>
</dbReference>